<dbReference type="InterPro" id="IPR050276">
    <property type="entry name" value="MshD_Acetyltransferase"/>
</dbReference>
<reference evidence="2 3" key="1">
    <citation type="submission" date="2013-04" db="EMBL/GenBank/DDBJ databases">
        <title>Draft genome of the heavy metal tolerant bacterium Lysinibacillus sphaericus strain OT4b.31.</title>
        <authorList>
            <person name="Pena-Montenegro T.D."/>
            <person name="Dussan J."/>
        </authorList>
    </citation>
    <scope>NUCLEOTIDE SEQUENCE [LARGE SCALE GENOMIC DNA]</scope>
    <source>
        <strain evidence="2 3">OT4b.31</strain>
    </source>
</reference>
<proteinExistence type="predicted"/>
<dbReference type="PROSITE" id="PS51186">
    <property type="entry name" value="GNAT"/>
    <property type="match status" value="1"/>
</dbReference>
<dbReference type="PANTHER" id="PTHR43617">
    <property type="entry name" value="L-AMINO ACID N-ACETYLTRANSFERASE"/>
    <property type="match status" value="1"/>
</dbReference>
<dbReference type="EMBL" id="AQPX01000020">
    <property type="protein sequence ID" value="EON71957.1"/>
    <property type="molecule type" value="Genomic_DNA"/>
</dbReference>
<dbReference type="Proteomes" id="UP000013911">
    <property type="component" value="Unassembled WGS sequence"/>
</dbReference>
<accession>R7ZCV8</accession>
<dbReference type="RefSeq" id="WP_010859631.1">
    <property type="nucleotide sequence ID" value="NZ_KB933398.1"/>
</dbReference>
<keyword evidence="2" id="KW-0808">Transferase</keyword>
<dbReference type="GO" id="GO:0016747">
    <property type="term" value="F:acyltransferase activity, transferring groups other than amino-acyl groups"/>
    <property type="evidence" value="ECO:0007669"/>
    <property type="project" value="InterPro"/>
</dbReference>
<name>R7ZCV8_LYSSH</name>
<gene>
    <name evidence="2" type="ORF">H131_13473</name>
</gene>
<dbReference type="Pfam" id="PF00583">
    <property type="entry name" value="Acetyltransf_1"/>
    <property type="match status" value="1"/>
</dbReference>
<dbReference type="AlphaFoldDB" id="R7ZCV8"/>
<dbReference type="InterPro" id="IPR000182">
    <property type="entry name" value="GNAT_dom"/>
</dbReference>
<evidence type="ECO:0000313" key="2">
    <source>
        <dbReference type="EMBL" id="EON71957.1"/>
    </source>
</evidence>
<dbReference type="eggNOG" id="COG0456">
    <property type="taxonomic scope" value="Bacteria"/>
</dbReference>
<dbReference type="PATRIC" id="fig|1285586.5.peg.2759"/>
<dbReference type="CDD" id="cd04301">
    <property type="entry name" value="NAT_SF"/>
    <property type="match status" value="1"/>
</dbReference>
<comment type="caution">
    <text evidence="2">The sequence shown here is derived from an EMBL/GenBank/DDBJ whole genome shotgun (WGS) entry which is preliminary data.</text>
</comment>
<dbReference type="HOGENOM" id="CLU_013985_18_3_9"/>
<dbReference type="SUPFAM" id="SSF55729">
    <property type="entry name" value="Acyl-CoA N-acyltransferases (Nat)"/>
    <property type="match status" value="1"/>
</dbReference>
<evidence type="ECO:0000259" key="1">
    <source>
        <dbReference type="PROSITE" id="PS51186"/>
    </source>
</evidence>
<dbReference type="Gene3D" id="3.40.630.30">
    <property type="match status" value="1"/>
</dbReference>
<protein>
    <submittedName>
        <fullName evidence="2">Histone acetyltransferase HPA2</fullName>
    </submittedName>
</protein>
<organism evidence="2 3">
    <name type="scientific">Lysinibacillus sphaericus OT4b.31</name>
    <dbReference type="NCBI Taxonomy" id="1285586"/>
    <lineage>
        <taxon>Bacteria</taxon>
        <taxon>Bacillati</taxon>
        <taxon>Bacillota</taxon>
        <taxon>Bacilli</taxon>
        <taxon>Bacillales</taxon>
        <taxon>Bacillaceae</taxon>
        <taxon>Lysinibacillus</taxon>
    </lineage>
</organism>
<evidence type="ECO:0000313" key="3">
    <source>
        <dbReference type="Proteomes" id="UP000013911"/>
    </source>
</evidence>
<sequence length="147" mass="16630">MQEIAKSSWYDTYEGIIPKQLQDRFLQTAYSKETLIKRLQKSPFLVAELGESLVGFANFSNTSDGQAELYAIYLSPNLQRKGIGTALLEKGIQQLEGATNLTVCVEKDNTIAMRFYQAIGFQFIEEFDDLFDGHMLKTVRMALSLSK</sequence>
<feature type="domain" description="N-acetyltransferase" evidence="1">
    <location>
        <begin position="1"/>
        <end position="146"/>
    </location>
</feature>
<dbReference type="InterPro" id="IPR016181">
    <property type="entry name" value="Acyl_CoA_acyltransferase"/>
</dbReference>